<name>A0A3L7E376_9GAMM</name>
<evidence type="ECO:0000259" key="3">
    <source>
        <dbReference type="Pfam" id="PF05548"/>
    </source>
</evidence>
<keyword evidence="5" id="KW-1185">Reference proteome</keyword>
<evidence type="ECO:0000313" key="4">
    <source>
        <dbReference type="EMBL" id="RLQ23280.1"/>
    </source>
</evidence>
<dbReference type="InterPro" id="IPR013783">
    <property type="entry name" value="Ig-like_fold"/>
</dbReference>
<dbReference type="InterPro" id="IPR008752">
    <property type="entry name" value="Peptidase_M11"/>
</dbReference>
<protein>
    <recommendedName>
        <fullName evidence="3">Peptidase M11 gametolysin domain-containing protein</fullName>
    </recommendedName>
</protein>
<gene>
    <name evidence="4" type="ORF">DWB85_01625</name>
</gene>
<feature type="domain" description="Peptidase M11 gametolysin" evidence="3">
    <location>
        <begin position="157"/>
        <end position="386"/>
    </location>
</feature>
<dbReference type="GO" id="GO:0008237">
    <property type="term" value="F:metallopeptidase activity"/>
    <property type="evidence" value="ECO:0007669"/>
    <property type="project" value="InterPro"/>
</dbReference>
<proteinExistence type="predicted"/>
<reference evidence="4 5" key="1">
    <citation type="submission" date="2018-07" db="EMBL/GenBank/DDBJ databases">
        <title>Halioglobus sp. genome submission.</title>
        <authorList>
            <person name="Ye M.-Q."/>
            <person name="Du Z.-J."/>
        </authorList>
    </citation>
    <scope>NUCLEOTIDE SEQUENCE [LARGE SCALE GENOMIC DNA]</scope>
    <source>
        <strain evidence="4 5">U0301</strain>
    </source>
</reference>
<dbReference type="EMBL" id="QRAN01000002">
    <property type="protein sequence ID" value="RLQ23280.1"/>
    <property type="molecule type" value="Genomic_DNA"/>
</dbReference>
<evidence type="ECO:0000313" key="5">
    <source>
        <dbReference type="Proteomes" id="UP000265509"/>
    </source>
</evidence>
<sequence>MKATILSTLLGLAAIQFTVSAQAAPPNGLPENARVELSGTLQVFIREDLPAQTAAYEYYLERGQGKAPVRLIFNGSHPATLRSGVGIAVRGMVREGNVEVTAANIEEGGDASGVMAESTQAFTLDARSALVVIVNASDESHTSEDLGNMDSYYFGSANSMADMYDRISFGQLAINGIVVGPITVSETAQEVCADPFAYASSWLDQAEGAFGIDRNNYRHRIFAVPRGLSGGSCGWTGYANVGCGTACSAFNRWSHDINTTSHEFGHNLGLAHAGVGSNQYADMSSFMGYSTTSGVRALDSAHHWQLGWFADIDAATTQRIQGSGSYDIAPLREISPAGNAPSIYRIDVASGDPYFLSARVPEGYDTGLATLNSAALNGVNIHRYAGSGYDLTDRVAQLDNGQSYTDSVNNLTITQLARAADGTVTVTVDMGEGECVPSAPGLSANPTFGTVGPGDSYDFPVTLVNNDSGFCDPRTFTLATDQGGLSATSVNLAPGAQGGSLLTLVGGASSGDTVASVSVAGESTPPVAVMLTVDATAPTISGLIGSYERKGKNHRIQLSWSGSDDSGSVSYAVLRNGAQIATTGQGSYTDSLPKSPDASYAYQVRAVDPFGNEALSATIDVATSGGDDGDGGGGGDKPCRGKKCGS</sequence>
<dbReference type="RefSeq" id="WP_117952458.1">
    <property type="nucleotide sequence ID" value="NZ_QRAN01000002.1"/>
</dbReference>
<keyword evidence="2" id="KW-0732">Signal</keyword>
<dbReference type="Proteomes" id="UP000265509">
    <property type="component" value="Unassembled WGS sequence"/>
</dbReference>
<accession>A0A3L7E376</accession>
<dbReference type="SUPFAM" id="SSF55486">
    <property type="entry name" value="Metalloproteases ('zincins'), catalytic domain"/>
    <property type="match status" value="1"/>
</dbReference>
<evidence type="ECO:0000256" key="1">
    <source>
        <dbReference type="SAM" id="MobiDB-lite"/>
    </source>
</evidence>
<dbReference type="Gene3D" id="3.40.390.10">
    <property type="entry name" value="Collagenase (Catalytic Domain)"/>
    <property type="match status" value="1"/>
</dbReference>
<dbReference type="Pfam" id="PF05548">
    <property type="entry name" value="Peptidase_M11"/>
    <property type="match status" value="1"/>
</dbReference>
<comment type="caution">
    <text evidence="4">The sequence shown here is derived from an EMBL/GenBank/DDBJ whole genome shotgun (WGS) entry which is preliminary data.</text>
</comment>
<dbReference type="OrthoDB" id="9805100at2"/>
<feature type="chain" id="PRO_5017966438" description="Peptidase M11 gametolysin domain-containing protein" evidence="2">
    <location>
        <begin position="24"/>
        <end position="646"/>
    </location>
</feature>
<dbReference type="InterPro" id="IPR024079">
    <property type="entry name" value="MetalloPept_cat_dom_sf"/>
</dbReference>
<organism evidence="4 5">
    <name type="scientific">Seongchinamella sediminis</name>
    <dbReference type="NCBI Taxonomy" id="2283635"/>
    <lineage>
        <taxon>Bacteria</taxon>
        <taxon>Pseudomonadati</taxon>
        <taxon>Pseudomonadota</taxon>
        <taxon>Gammaproteobacteria</taxon>
        <taxon>Cellvibrionales</taxon>
        <taxon>Halieaceae</taxon>
        <taxon>Seongchinamella</taxon>
    </lineage>
</organism>
<dbReference type="AlphaFoldDB" id="A0A3L7E376"/>
<evidence type="ECO:0000256" key="2">
    <source>
        <dbReference type="SAM" id="SignalP"/>
    </source>
</evidence>
<feature type="signal peptide" evidence="2">
    <location>
        <begin position="1"/>
        <end position="23"/>
    </location>
</feature>
<dbReference type="Gene3D" id="2.60.40.10">
    <property type="entry name" value="Immunoglobulins"/>
    <property type="match status" value="1"/>
</dbReference>
<feature type="region of interest" description="Disordered" evidence="1">
    <location>
        <begin position="621"/>
        <end position="646"/>
    </location>
</feature>